<reference evidence="16 17" key="1">
    <citation type="submission" date="2019-09" db="EMBL/GenBank/DDBJ databases">
        <title>Bird 10,000 Genomes (B10K) Project - Family phase.</title>
        <authorList>
            <person name="Zhang G."/>
        </authorList>
    </citation>
    <scope>NUCLEOTIDE SEQUENCE [LARGE SCALE GENOMIC DNA]</scope>
    <source>
        <strain evidence="16">B10K-DU-004-15</strain>
        <tissue evidence="16">Mixed tissue sample</tissue>
    </source>
</reference>
<dbReference type="NCBIfam" id="TIGR01700">
    <property type="entry name" value="PNPH"/>
    <property type="match status" value="1"/>
</dbReference>
<feature type="binding site" evidence="13">
    <location>
        <position position="234"/>
    </location>
    <ligand>
        <name>a purine D-ribonucleoside</name>
        <dbReference type="ChEBI" id="CHEBI:142355"/>
    </ligand>
</feature>
<sequence>YEACAEAAAWLRARLREPPRVALVCGSGLGALAQELTDPQSFDYADIPHFPRSTVQGHAGRLVVGRLGAGPCAVLQGRFHLYEGYSPAQVVMPVRTLALLGVHTLVLTNAAGALSPGLAPGHLLVIRDHIDLPGLAGRSPLVGPNDERFGPRFPAMMDGYDPALRRLALALAPPELHARPGVYVGVGGPSYETWAECRLLRRLGGDAVGMSTVSEAAAARHCGLRVLGLSLITNATPGDEDQEEEDEKKGGGGGGAEAAPAGHEEVLAAAQEGARHLRRLLLALAPRLAEAA</sequence>
<comment type="caution">
    <text evidence="16">The sequence shown here is derived from an EMBL/GenBank/DDBJ whole genome shotgun (WGS) entry which is preliminary data.</text>
</comment>
<dbReference type="NCBIfam" id="TIGR01697">
    <property type="entry name" value="PNPH-PUNA-XAPA"/>
    <property type="match status" value="1"/>
</dbReference>
<dbReference type="CDD" id="cd09009">
    <property type="entry name" value="PNP-EcPNPII_like"/>
    <property type="match status" value="1"/>
</dbReference>
<evidence type="ECO:0000256" key="7">
    <source>
        <dbReference type="ARBA" id="ARBA00023918"/>
    </source>
</evidence>
<evidence type="ECO:0000256" key="6">
    <source>
        <dbReference type="ARBA" id="ARBA00022679"/>
    </source>
</evidence>
<evidence type="ECO:0000256" key="12">
    <source>
        <dbReference type="ARBA" id="ARBA00033072"/>
    </source>
</evidence>
<feature type="binding site" evidence="13">
    <location>
        <position position="58"/>
    </location>
    <ligand>
        <name>phosphate</name>
        <dbReference type="ChEBI" id="CHEBI:43474"/>
    </ligand>
</feature>
<dbReference type="NCBIfam" id="NF006054">
    <property type="entry name" value="PRK08202.1"/>
    <property type="match status" value="1"/>
</dbReference>
<dbReference type="Gene3D" id="3.40.50.1580">
    <property type="entry name" value="Nucleoside phosphorylase domain"/>
    <property type="match status" value="1"/>
</dbReference>
<evidence type="ECO:0000256" key="3">
    <source>
        <dbReference type="ARBA" id="ARBA00011886"/>
    </source>
</evidence>
<dbReference type="InterPro" id="IPR011270">
    <property type="entry name" value="Pur_Nuc_Pase_Ino/Guo-sp"/>
</dbReference>
<evidence type="ECO:0000256" key="11">
    <source>
        <dbReference type="ARBA" id="ARBA00031036"/>
    </source>
</evidence>
<accession>A0A7K4RFQ5</accession>
<evidence type="ECO:0000256" key="4">
    <source>
        <dbReference type="ARBA" id="ARBA00013834"/>
    </source>
</evidence>
<comment type="catalytic activity">
    <reaction evidence="10">
        <text>guanosine + phosphate = alpha-D-ribose 1-phosphate + guanine</text>
        <dbReference type="Rhea" id="RHEA:13233"/>
        <dbReference type="ChEBI" id="CHEBI:16235"/>
        <dbReference type="ChEBI" id="CHEBI:16750"/>
        <dbReference type="ChEBI" id="CHEBI:43474"/>
        <dbReference type="ChEBI" id="CHEBI:57720"/>
        <dbReference type="EC" id="2.4.2.1"/>
    </reaction>
</comment>
<feature type="binding site" evidence="13">
    <location>
        <begin position="78"/>
        <end position="80"/>
    </location>
    <ligand>
        <name>phosphate</name>
        <dbReference type="ChEBI" id="CHEBI:43474"/>
    </ligand>
</feature>
<keyword evidence="17" id="KW-1185">Reference proteome</keyword>
<organism evidence="16 17">
    <name type="scientific">Neopipo cinnamomea</name>
    <dbReference type="NCBI Taxonomy" id="456388"/>
    <lineage>
        <taxon>Eukaryota</taxon>
        <taxon>Metazoa</taxon>
        <taxon>Chordata</taxon>
        <taxon>Craniata</taxon>
        <taxon>Vertebrata</taxon>
        <taxon>Euteleostomi</taxon>
        <taxon>Archelosauria</taxon>
        <taxon>Archosauria</taxon>
        <taxon>Dinosauria</taxon>
        <taxon>Saurischia</taxon>
        <taxon>Theropoda</taxon>
        <taxon>Coelurosauria</taxon>
        <taxon>Aves</taxon>
        <taxon>Neognathae</taxon>
        <taxon>Neoaves</taxon>
        <taxon>Telluraves</taxon>
        <taxon>Australaves</taxon>
        <taxon>Passeriformes</taxon>
        <taxon>Tyrannidae</taxon>
        <taxon>Neopipo</taxon>
    </lineage>
</organism>
<comment type="catalytic activity">
    <reaction evidence="7">
        <text>inosine + phosphate = alpha-D-ribose 1-phosphate + hypoxanthine</text>
        <dbReference type="Rhea" id="RHEA:27646"/>
        <dbReference type="ChEBI" id="CHEBI:17368"/>
        <dbReference type="ChEBI" id="CHEBI:17596"/>
        <dbReference type="ChEBI" id="CHEBI:43474"/>
        <dbReference type="ChEBI" id="CHEBI:57720"/>
        <dbReference type="EC" id="2.4.2.1"/>
    </reaction>
</comment>
<name>A0A7K4RFQ5_9TYRA</name>
<comment type="pathway">
    <text evidence="1">Purine metabolism; purine nucleoside salvage.</text>
</comment>
<dbReference type="Proteomes" id="UP000556200">
    <property type="component" value="Unassembled WGS sequence"/>
</dbReference>
<dbReference type="EMBL" id="VYZA01004092">
    <property type="protein sequence ID" value="NWQ72183.1"/>
    <property type="molecule type" value="Genomic_DNA"/>
</dbReference>
<feature type="domain" description="Nucleoside phosphorylase" evidence="15">
    <location>
        <begin position="20"/>
        <end position="281"/>
    </location>
</feature>
<dbReference type="AlphaFoldDB" id="A0A7K4RFQ5"/>
<evidence type="ECO:0000313" key="16">
    <source>
        <dbReference type="EMBL" id="NWQ72183.1"/>
    </source>
</evidence>
<evidence type="ECO:0000256" key="2">
    <source>
        <dbReference type="ARBA" id="ARBA00006751"/>
    </source>
</evidence>
<protein>
    <recommendedName>
        <fullName evidence="4">Purine nucleoside phosphorylase</fullName>
        <ecNumber evidence="3">2.4.2.1</ecNumber>
    </recommendedName>
    <alternativeName>
        <fullName evidence="12">Inosine phosphorylase</fullName>
    </alternativeName>
    <alternativeName>
        <fullName evidence="11">Inosine-guanosine phosphorylase</fullName>
    </alternativeName>
</protein>
<feature type="region of interest" description="Disordered" evidence="14">
    <location>
        <begin position="234"/>
        <end position="265"/>
    </location>
</feature>
<proteinExistence type="inferred from homology"/>
<evidence type="ECO:0000256" key="8">
    <source>
        <dbReference type="ARBA" id="ARBA00023929"/>
    </source>
</evidence>
<evidence type="ECO:0000256" key="13">
    <source>
        <dbReference type="PIRSR" id="PIRSR000477-2"/>
    </source>
</evidence>
<evidence type="ECO:0000313" key="17">
    <source>
        <dbReference type="Proteomes" id="UP000556200"/>
    </source>
</evidence>
<dbReference type="PANTHER" id="PTHR11904:SF9">
    <property type="entry name" value="PURINE NUCLEOSIDE PHOSPHORYLASE-RELATED"/>
    <property type="match status" value="1"/>
</dbReference>
<dbReference type="InterPro" id="IPR035994">
    <property type="entry name" value="Nucleoside_phosphorylase_sf"/>
</dbReference>
<comment type="catalytic activity">
    <reaction evidence="8">
        <text>2'-deoxyguanosine + phosphate = 2-deoxy-alpha-D-ribose 1-phosphate + guanine</text>
        <dbReference type="Rhea" id="RHEA:27738"/>
        <dbReference type="ChEBI" id="CHEBI:16235"/>
        <dbReference type="ChEBI" id="CHEBI:17172"/>
        <dbReference type="ChEBI" id="CHEBI:43474"/>
        <dbReference type="ChEBI" id="CHEBI:57259"/>
        <dbReference type="EC" id="2.4.2.1"/>
    </reaction>
</comment>
<evidence type="ECO:0000256" key="1">
    <source>
        <dbReference type="ARBA" id="ARBA00005058"/>
    </source>
</evidence>
<evidence type="ECO:0000256" key="5">
    <source>
        <dbReference type="ARBA" id="ARBA00022676"/>
    </source>
</evidence>
<dbReference type="InterPro" id="IPR011268">
    <property type="entry name" value="Purine_phosphorylase"/>
</dbReference>
<feature type="non-terminal residue" evidence="16">
    <location>
        <position position="292"/>
    </location>
</feature>
<comment type="similarity">
    <text evidence="2">Belongs to the PNP/MTAP phosphorylase family.</text>
</comment>
<dbReference type="GO" id="GO:0005737">
    <property type="term" value="C:cytoplasm"/>
    <property type="evidence" value="ECO:0007669"/>
    <property type="project" value="TreeGrafter"/>
</dbReference>
<dbReference type="SUPFAM" id="SSF53167">
    <property type="entry name" value="Purine and uridine phosphorylases"/>
    <property type="match status" value="1"/>
</dbReference>
<comment type="catalytic activity">
    <reaction evidence="9">
        <text>2'-deoxyinosine + phosphate = 2-deoxy-alpha-D-ribose 1-phosphate + hypoxanthine</text>
        <dbReference type="Rhea" id="RHEA:27750"/>
        <dbReference type="ChEBI" id="CHEBI:17368"/>
        <dbReference type="ChEBI" id="CHEBI:28997"/>
        <dbReference type="ChEBI" id="CHEBI:43474"/>
        <dbReference type="ChEBI" id="CHEBI:57259"/>
        <dbReference type="EC" id="2.4.2.1"/>
    </reaction>
</comment>
<gene>
    <name evidence="16" type="primary">Pnp_1</name>
    <name evidence="16" type="ORF">NEOCIN_R10086</name>
</gene>
<dbReference type="Pfam" id="PF01048">
    <property type="entry name" value="PNP_UDP_1"/>
    <property type="match status" value="1"/>
</dbReference>
<evidence type="ECO:0000256" key="10">
    <source>
        <dbReference type="ARBA" id="ARBA00023970"/>
    </source>
</evidence>
<feature type="non-terminal residue" evidence="16">
    <location>
        <position position="1"/>
    </location>
</feature>
<dbReference type="GO" id="GO:0004731">
    <property type="term" value="F:purine-nucleoside phosphorylase activity"/>
    <property type="evidence" value="ECO:0007669"/>
    <property type="project" value="UniProtKB-EC"/>
</dbReference>
<keyword evidence="6" id="KW-0808">Transferase</keyword>
<evidence type="ECO:0000256" key="9">
    <source>
        <dbReference type="ARBA" id="ARBA00023950"/>
    </source>
</evidence>
<feature type="binding site" evidence="13">
    <location>
        <position position="192"/>
    </location>
    <ligand>
        <name>a purine D-ribonucleoside</name>
        <dbReference type="ChEBI" id="CHEBI:142355"/>
    </ligand>
</feature>
<evidence type="ECO:0000259" key="15">
    <source>
        <dbReference type="Pfam" id="PF01048"/>
    </source>
</evidence>
<dbReference type="GO" id="GO:0009116">
    <property type="term" value="P:nucleoside metabolic process"/>
    <property type="evidence" value="ECO:0007669"/>
    <property type="project" value="InterPro"/>
</dbReference>
<dbReference type="PIRSF" id="PIRSF000477">
    <property type="entry name" value="PurNPase"/>
    <property type="match status" value="1"/>
</dbReference>
<dbReference type="InterPro" id="IPR000845">
    <property type="entry name" value="Nucleoside_phosphorylase_d"/>
</dbReference>
<keyword evidence="5" id="KW-0328">Glycosyltransferase</keyword>
<dbReference type="PANTHER" id="PTHR11904">
    <property type="entry name" value="METHYLTHIOADENOSINE/PURINE NUCLEOSIDE PHOSPHORYLASE"/>
    <property type="match status" value="1"/>
</dbReference>
<dbReference type="UniPathway" id="UPA00606"/>
<evidence type="ECO:0000256" key="14">
    <source>
        <dbReference type="SAM" id="MobiDB-lite"/>
    </source>
</evidence>
<feature type="binding site" evidence="13">
    <location>
        <position position="211"/>
    </location>
    <ligand>
        <name>phosphate</name>
        <dbReference type="ChEBI" id="CHEBI:43474"/>
    </ligand>
</feature>
<feature type="binding site" evidence="13">
    <location>
        <position position="110"/>
    </location>
    <ligand>
        <name>phosphate</name>
        <dbReference type="ChEBI" id="CHEBI:43474"/>
    </ligand>
</feature>
<feature type="binding site" evidence="13">
    <location>
        <position position="27"/>
    </location>
    <ligand>
        <name>phosphate</name>
        <dbReference type="ChEBI" id="CHEBI:43474"/>
    </ligand>
</feature>
<dbReference type="EC" id="2.4.2.1" evidence="3"/>